<name>A0A3L7YW50_9BACE</name>
<evidence type="ECO:0000313" key="2">
    <source>
        <dbReference type="Proteomes" id="UP000267159"/>
    </source>
</evidence>
<dbReference type="EMBL" id="RAZM01000137">
    <property type="protein sequence ID" value="RLT78274.1"/>
    <property type="molecule type" value="Genomic_DNA"/>
</dbReference>
<organism evidence="1 2">
    <name type="scientific">Bacteroides acidifaciens</name>
    <dbReference type="NCBI Taxonomy" id="85831"/>
    <lineage>
        <taxon>Bacteria</taxon>
        <taxon>Pseudomonadati</taxon>
        <taxon>Bacteroidota</taxon>
        <taxon>Bacteroidia</taxon>
        <taxon>Bacteroidales</taxon>
        <taxon>Bacteroidaceae</taxon>
        <taxon>Bacteroides</taxon>
    </lineage>
</organism>
<dbReference type="Proteomes" id="UP000267159">
    <property type="component" value="Unassembled WGS sequence"/>
</dbReference>
<comment type="caution">
    <text evidence="1">The sequence shown here is derived from an EMBL/GenBank/DDBJ whole genome shotgun (WGS) entry which is preliminary data.</text>
</comment>
<evidence type="ECO:0000313" key="1">
    <source>
        <dbReference type="EMBL" id="RLT78274.1"/>
    </source>
</evidence>
<accession>A0A3L7YW50</accession>
<protein>
    <submittedName>
        <fullName evidence="1">Uncharacterized protein</fullName>
    </submittedName>
</protein>
<dbReference type="AlphaFoldDB" id="A0A3L7YW50"/>
<reference evidence="1 2" key="1">
    <citation type="submission" date="2018-09" db="EMBL/GenBank/DDBJ databases">
        <title>Murine metabolic-syndrome-specific gut microbial biobank.</title>
        <authorList>
            <person name="Liu C."/>
        </authorList>
    </citation>
    <scope>NUCLEOTIDE SEQUENCE [LARGE SCALE GENOMIC DNA]</scope>
    <source>
        <strain evidence="1 2">0.1X-D8-26</strain>
    </source>
</reference>
<sequence>MVISAYKEQRFKPIHKRWIVERTFSWMENDRRLCRNYEPTFDSAEEMGKISEIKLLKKI</sequence>
<gene>
    <name evidence="1" type="ORF">D7Y07_20200</name>
</gene>
<proteinExistence type="predicted"/>